<dbReference type="GO" id="GO:0020037">
    <property type="term" value="F:heme binding"/>
    <property type="evidence" value="ECO:0007669"/>
    <property type="project" value="InterPro"/>
</dbReference>
<evidence type="ECO:0000256" key="6">
    <source>
        <dbReference type="ARBA" id="ARBA00023004"/>
    </source>
</evidence>
<sequence length="527" mass="59819">MDSLIMQSMEKNVPIMELSFTIPFLFGLIFCIWWWWRPTRLPYPPGPVGFPIIGNMLMMDQLNHIGLAKLAKQYGGIFLLRMGSLHVATVSTPDVARQVLQVQDSIFSNRPATIAIRYLTYDRADMAFANYGPFWRQMRKLCVMKLFGRKRAQSSWESSRDEVNATVRTLASREGSAVNIREVMFTLMKNVVYRAAFGTSSQEGQEELSGILKEFGKLFGEFNIADFIPWLEWVDFDSQGLNARLVKARESLDRFINKVIDDHMQKKFGKKCNEDGEGKTDMVDELLAFYCSEEAGAGESDHHGYAENAIKVTRENIKALIMDIMFGGIETVASVTEWAMAELMRNPEELKQVQQELADVVGLNRRLEESDFEKLTYLKCVLKETLRLHPPVPLLRHETEEDAAISGYHIPKKSHVMINVWAIGRDKDAWHDPDTFKPSRFLNHDAHDLGNFEFIPFGSGRRSCPGMQLGKYVLELVMGHLLHCFTWELADGMKPCELDMNDALGLTSPTASALVAVPTKRLVCSLS</sequence>
<dbReference type="InterPro" id="IPR053062">
    <property type="entry name" value="CYP450_84A"/>
</dbReference>
<evidence type="ECO:0000313" key="12">
    <source>
        <dbReference type="Proteomes" id="UP000507222"/>
    </source>
</evidence>
<dbReference type="InterPro" id="IPR017972">
    <property type="entry name" value="Cyt_P450_CS"/>
</dbReference>
<evidence type="ECO:0000256" key="10">
    <source>
        <dbReference type="SAM" id="Phobius"/>
    </source>
</evidence>
<evidence type="ECO:0000256" key="3">
    <source>
        <dbReference type="ARBA" id="ARBA00022617"/>
    </source>
</evidence>
<dbReference type="PANTHER" id="PTHR47945">
    <property type="entry name" value="CYTOCHROME P450 84A1-RELATED"/>
    <property type="match status" value="1"/>
</dbReference>
<keyword evidence="3 8" id="KW-0349">Heme</keyword>
<dbReference type="Pfam" id="PF00067">
    <property type="entry name" value="p450"/>
    <property type="match status" value="1"/>
</dbReference>
<gene>
    <name evidence="11" type="ORF">CURHAP_LOCUS45790</name>
</gene>
<dbReference type="EMBL" id="CAEKDK010000007">
    <property type="protein sequence ID" value="CAB4287775.1"/>
    <property type="molecule type" value="Genomic_DNA"/>
</dbReference>
<dbReference type="Proteomes" id="UP000507222">
    <property type="component" value="Unassembled WGS sequence"/>
</dbReference>
<organism evidence="11 12">
    <name type="scientific">Prunus armeniaca</name>
    <name type="common">Apricot</name>
    <name type="synonym">Armeniaca vulgaris</name>
    <dbReference type="NCBI Taxonomy" id="36596"/>
    <lineage>
        <taxon>Eukaryota</taxon>
        <taxon>Viridiplantae</taxon>
        <taxon>Streptophyta</taxon>
        <taxon>Embryophyta</taxon>
        <taxon>Tracheophyta</taxon>
        <taxon>Spermatophyta</taxon>
        <taxon>Magnoliopsida</taxon>
        <taxon>eudicotyledons</taxon>
        <taxon>Gunneridae</taxon>
        <taxon>Pentapetalae</taxon>
        <taxon>rosids</taxon>
        <taxon>fabids</taxon>
        <taxon>Rosales</taxon>
        <taxon>Rosaceae</taxon>
        <taxon>Amygdaloideae</taxon>
        <taxon>Amygdaleae</taxon>
        <taxon>Prunus</taxon>
    </lineage>
</organism>
<keyword evidence="10" id="KW-0472">Membrane</keyword>
<name>A0A6J5VK83_PRUAR</name>
<comment type="similarity">
    <text evidence="2 9">Belongs to the cytochrome P450 family.</text>
</comment>
<keyword evidence="4 8" id="KW-0479">Metal-binding</keyword>
<dbReference type="Gene3D" id="1.10.630.10">
    <property type="entry name" value="Cytochrome P450"/>
    <property type="match status" value="1"/>
</dbReference>
<accession>A0A6J5VK83</accession>
<dbReference type="PRINTS" id="PR00463">
    <property type="entry name" value="EP450I"/>
</dbReference>
<feature type="transmembrane region" description="Helical" evidence="10">
    <location>
        <begin position="12"/>
        <end position="36"/>
    </location>
</feature>
<dbReference type="CDD" id="cd11072">
    <property type="entry name" value="CYP71-like"/>
    <property type="match status" value="1"/>
</dbReference>
<evidence type="ECO:0000256" key="7">
    <source>
        <dbReference type="ARBA" id="ARBA00023033"/>
    </source>
</evidence>
<reference evidence="11 12" key="1">
    <citation type="submission" date="2020-05" db="EMBL/GenBank/DDBJ databases">
        <authorList>
            <person name="Campoy J."/>
            <person name="Schneeberger K."/>
            <person name="Spophaly S."/>
        </authorList>
    </citation>
    <scope>NUCLEOTIDE SEQUENCE [LARGE SCALE GENOMIC DNA]</scope>
    <source>
        <strain evidence="11">PruArmRojPasFocal</strain>
    </source>
</reference>
<comment type="cofactor">
    <cofactor evidence="1 8">
        <name>heme</name>
        <dbReference type="ChEBI" id="CHEBI:30413"/>
    </cofactor>
</comment>
<dbReference type="InterPro" id="IPR036396">
    <property type="entry name" value="Cyt_P450_sf"/>
</dbReference>
<dbReference type="PRINTS" id="PR00385">
    <property type="entry name" value="P450"/>
</dbReference>
<dbReference type="GO" id="GO:0016705">
    <property type="term" value="F:oxidoreductase activity, acting on paired donors, with incorporation or reduction of molecular oxygen"/>
    <property type="evidence" value="ECO:0007669"/>
    <property type="project" value="InterPro"/>
</dbReference>
<dbReference type="GO" id="GO:0005506">
    <property type="term" value="F:iron ion binding"/>
    <property type="evidence" value="ECO:0007669"/>
    <property type="project" value="InterPro"/>
</dbReference>
<dbReference type="FunFam" id="1.10.630.10:FF:000126">
    <property type="entry name" value="Predicted protein"/>
    <property type="match status" value="1"/>
</dbReference>
<evidence type="ECO:0000256" key="1">
    <source>
        <dbReference type="ARBA" id="ARBA00001971"/>
    </source>
</evidence>
<evidence type="ECO:0000256" key="2">
    <source>
        <dbReference type="ARBA" id="ARBA00010617"/>
    </source>
</evidence>
<keyword evidence="5 9" id="KW-0560">Oxidoreductase</keyword>
<keyword evidence="10" id="KW-1133">Transmembrane helix</keyword>
<keyword evidence="6 8" id="KW-0408">Iron</keyword>
<evidence type="ECO:0000256" key="9">
    <source>
        <dbReference type="RuleBase" id="RU000461"/>
    </source>
</evidence>
<keyword evidence="7 9" id="KW-0503">Monooxygenase</keyword>
<dbReference type="PROSITE" id="PS00086">
    <property type="entry name" value="CYTOCHROME_P450"/>
    <property type="match status" value="1"/>
</dbReference>
<dbReference type="GO" id="GO:0004497">
    <property type="term" value="F:monooxygenase activity"/>
    <property type="evidence" value="ECO:0007669"/>
    <property type="project" value="UniProtKB-KW"/>
</dbReference>
<evidence type="ECO:0000313" key="11">
    <source>
        <dbReference type="EMBL" id="CAB4287775.1"/>
    </source>
</evidence>
<protein>
    <submittedName>
        <fullName evidence="11">Uncharacterized protein</fullName>
    </submittedName>
</protein>
<dbReference type="SUPFAM" id="SSF48264">
    <property type="entry name" value="Cytochrome P450"/>
    <property type="match status" value="1"/>
</dbReference>
<evidence type="ECO:0000256" key="4">
    <source>
        <dbReference type="ARBA" id="ARBA00022723"/>
    </source>
</evidence>
<dbReference type="PANTHER" id="PTHR47945:SF5">
    <property type="entry name" value="CYTOCHROME P450 84A1-RELATED"/>
    <property type="match status" value="1"/>
</dbReference>
<dbReference type="InterPro" id="IPR002401">
    <property type="entry name" value="Cyt_P450_E_grp-I"/>
</dbReference>
<dbReference type="AlphaFoldDB" id="A0A6J5VK83"/>
<feature type="binding site" description="axial binding residue" evidence="8">
    <location>
        <position position="464"/>
    </location>
    <ligand>
        <name>heme</name>
        <dbReference type="ChEBI" id="CHEBI:30413"/>
    </ligand>
    <ligandPart>
        <name>Fe</name>
        <dbReference type="ChEBI" id="CHEBI:18248"/>
    </ligandPart>
</feature>
<keyword evidence="10" id="KW-0812">Transmembrane</keyword>
<dbReference type="InterPro" id="IPR001128">
    <property type="entry name" value="Cyt_P450"/>
</dbReference>
<proteinExistence type="inferred from homology"/>
<evidence type="ECO:0000256" key="8">
    <source>
        <dbReference type="PIRSR" id="PIRSR602401-1"/>
    </source>
</evidence>
<evidence type="ECO:0000256" key="5">
    <source>
        <dbReference type="ARBA" id="ARBA00023002"/>
    </source>
</evidence>